<evidence type="ECO:0000313" key="4">
    <source>
        <dbReference type="Proteomes" id="UP001261125"/>
    </source>
</evidence>
<feature type="transmembrane region" description="Helical" evidence="2">
    <location>
        <begin position="80"/>
        <end position="98"/>
    </location>
</feature>
<feature type="transmembrane region" description="Helical" evidence="2">
    <location>
        <begin position="199"/>
        <end position="220"/>
    </location>
</feature>
<evidence type="ECO:0000313" key="3">
    <source>
        <dbReference type="EMBL" id="MDU0345738.1"/>
    </source>
</evidence>
<comment type="caution">
    <text evidence="3">The sequence shown here is derived from an EMBL/GenBank/DDBJ whole genome shotgun (WGS) entry which is preliminary data.</text>
</comment>
<feature type="region of interest" description="Disordered" evidence="1">
    <location>
        <begin position="434"/>
        <end position="453"/>
    </location>
</feature>
<dbReference type="EMBL" id="JAWDIT010000002">
    <property type="protein sequence ID" value="MDU0345738.1"/>
    <property type="molecule type" value="Genomic_DNA"/>
</dbReference>
<dbReference type="RefSeq" id="WP_316004235.1">
    <property type="nucleotide sequence ID" value="NZ_JAWDIT010000002.1"/>
</dbReference>
<feature type="transmembrane region" description="Helical" evidence="2">
    <location>
        <begin position="273"/>
        <end position="291"/>
    </location>
</feature>
<evidence type="ECO:0000256" key="1">
    <source>
        <dbReference type="SAM" id="MobiDB-lite"/>
    </source>
</evidence>
<dbReference type="Proteomes" id="UP001261125">
    <property type="component" value="Unassembled WGS sequence"/>
</dbReference>
<feature type="transmembrane region" description="Helical" evidence="2">
    <location>
        <begin position="157"/>
        <end position="179"/>
    </location>
</feature>
<feature type="transmembrane region" description="Helical" evidence="2">
    <location>
        <begin position="348"/>
        <end position="371"/>
    </location>
</feature>
<keyword evidence="2" id="KW-1133">Transmembrane helix</keyword>
<feature type="transmembrane region" description="Helical" evidence="2">
    <location>
        <begin position="227"/>
        <end position="243"/>
    </location>
</feature>
<sequence>MTSSAVTVQRPLPPPAAPTRRALRTGGSVRSSSSRLSSYLTLLVLWGVSISGPVAQTLTMDRTKAVEGVKFTIAQAVVDAWWVAFLVPAGITLFLLVFRVMFVRADITPLVVVLLPSLWIAFDEFSHARPVSEKVLLPMGIAIAIWALQVRVGDLRLYALLATGLAAASMVLTAVAPRLVYMPQSFDLATDKALLDLPLLAGFFSHPNGNGLFLALALPLTHLFSRWYLRWSTAAVLIMAILWSASRTAVTGVIVWFVVVLLATLLRRSWRAVTGMLLFGLCAAVVVIPLTTTDPTAFTLRGAIWQFTLSQLSGVRWLDGLGHSWFTDNYDVLKDALTTAAGHGHNVFVTYTVTGGLLLVATFGFVVYRSARIATRLPTRESVAALGFLCVLAGLSITESAWRVEAPDDLFAAMLVPLFVIATQSPMLTPLRVGRTGEQRGESARGTLPLLHR</sequence>
<keyword evidence="2" id="KW-0472">Membrane</keyword>
<feature type="compositionally biased region" description="Low complexity" evidence="1">
    <location>
        <begin position="18"/>
        <end position="32"/>
    </location>
</feature>
<accession>A0ABU3SLS0</accession>
<evidence type="ECO:0000256" key="2">
    <source>
        <dbReference type="SAM" id="Phobius"/>
    </source>
</evidence>
<keyword evidence="4" id="KW-1185">Reference proteome</keyword>
<protein>
    <recommendedName>
        <fullName evidence="5">Ligase</fullName>
    </recommendedName>
</protein>
<feature type="transmembrane region" description="Helical" evidence="2">
    <location>
        <begin position="39"/>
        <end position="60"/>
    </location>
</feature>
<feature type="transmembrane region" description="Helical" evidence="2">
    <location>
        <begin position="134"/>
        <end position="150"/>
    </location>
</feature>
<feature type="transmembrane region" description="Helical" evidence="2">
    <location>
        <begin position="383"/>
        <end position="404"/>
    </location>
</feature>
<dbReference type="InterPro" id="IPR051533">
    <property type="entry name" value="WaaL-like"/>
</dbReference>
<name>A0ABU3SLS0_9MICO</name>
<proteinExistence type="predicted"/>
<feature type="transmembrane region" description="Helical" evidence="2">
    <location>
        <begin position="249"/>
        <end position="266"/>
    </location>
</feature>
<feature type="region of interest" description="Disordered" evidence="1">
    <location>
        <begin position="1"/>
        <end position="32"/>
    </location>
</feature>
<dbReference type="PANTHER" id="PTHR37422">
    <property type="entry name" value="TEICHURONIC ACID BIOSYNTHESIS PROTEIN TUAE"/>
    <property type="match status" value="1"/>
</dbReference>
<dbReference type="PANTHER" id="PTHR37422:SF13">
    <property type="entry name" value="LIPOPOLYSACCHARIDE BIOSYNTHESIS PROTEIN PA4999-RELATED"/>
    <property type="match status" value="1"/>
</dbReference>
<feature type="transmembrane region" description="Helical" evidence="2">
    <location>
        <begin position="105"/>
        <end position="122"/>
    </location>
</feature>
<gene>
    <name evidence="3" type="ORF">RWH44_08465</name>
</gene>
<keyword evidence="2" id="KW-0812">Transmembrane</keyword>
<reference evidence="3 4" key="1">
    <citation type="submission" date="2023-09" db="EMBL/GenBank/DDBJ databases">
        <title>Microbacterium fusihabitans sp. nov., Microbacterium phycihabitans sp. nov., and Microbacterium cervinum sp. nov., isolated from dried seaweeds of beach.</title>
        <authorList>
            <person name="Lee S.D."/>
        </authorList>
    </citation>
    <scope>NUCLEOTIDE SEQUENCE [LARGE SCALE GENOMIC DNA]</scope>
    <source>
        <strain evidence="3 4">KSW2-29</strain>
    </source>
</reference>
<organism evidence="3 4">
    <name type="scientific">Microbacterium phycohabitans</name>
    <dbReference type="NCBI Taxonomy" id="3075993"/>
    <lineage>
        <taxon>Bacteria</taxon>
        <taxon>Bacillati</taxon>
        <taxon>Actinomycetota</taxon>
        <taxon>Actinomycetes</taxon>
        <taxon>Micrococcales</taxon>
        <taxon>Microbacteriaceae</taxon>
        <taxon>Microbacterium</taxon>
    </lineage>
</organism>
<evidence type="ECO:0008006" key="5">
    <source>
        <dbReference type="Google" id="ProtNLM"/>
    </source>
</evidence>